<dbReference type="GO" id="GO:0017004">
    <property type="term" value="P:cytochrome complex assembly"/>
    <property type="evidence" value="ECO:0007669"/>
    <property type="project" value="UniProtKB-KW"/>
</dbReference>
<evidence type="ECO:0000313" key="10">
    <source>
        <dbReference type="Proteomes" id="UP001302374"/>
    </source>
</evidence>
<dbReference type="EMBL" id="JAATLI010000015">
    <property type="protein sequence ID" value="NJC20182.1"/>
    <property type="molecule type" value="Genomic_DNA"/>
</dbReference>
<evidence type="ECO:0000256" key="4">
    <source>
        <dbReference type="ARBA" id="ARBA00023284"/>
    </source>
</evidence>
<dbReference type="GO" id="GO:0016853">
    <property type="term" value="F:isomerase activity"/>
    <property type="evidence" value="ECO:0007669"/>
    <property type="project" value="UniProtKB-KW"/>
</dbReference>
<dbReference type="PROSITE" id="PS00194">
    <property type="entry name" value="THIOREDOXIN_1"/>
    <property type="match status" value="1"/>
</dbReference>
<dbReference type="Pfam" id="PF14289">
    <property type="entry name" value="DUF4369"/>
    <property type="match status" value="1"/>
</dbReference>
<dbReference type="CDD" id="cd02966">
    <property type="entry name" value="TlpA_like_family"/>
    <property type="match status" value="1"/>
</dbReference>
<proteinExistence type="predicted"/>
<evidence type="ECO:0000259" key="6">
    <source>
        <dbReference type="PROSITE" id="PS51352"/>
    </source>
</evidence>
<dbReference type="PROSITE" id="PS51352">
    <property type="entry name" value="THIOREDOXIN_2"/>
    <property type="match status" value="1"/>
</dbReference>
<evidence type="ECO:0000313" key="7">
    <source>
        <dbReference type="EMBL" id="NJC20182.1"/>
    </source>
</evidence>
<dbReference type="InterPro" id="IPR025380">
    <property type="entry name" value="DUF4369"/>
</dbReference>
<dbReference type="InterPro" id="IPR050553">
    <property type="entry name" value="Thioredoxin_ResA/DsbE_sf"/>
</dbReference>
<dbReference type="AlphaFoldDB" id="A0A7X5YFG2"/>
<evidence type="ECO:0000313" key="9">
    <source>
        <dbReference type="Proteomes" id="UP000576368"/>
    </source>
</evidence>
<feature type="signal peptide" evidence="5">
    <location>
        <begin position="1"/>
        <end position="19"/>
    </location>
</feature>
<dbReference type="InterPro" id="IPR013766">
    <property type="entry name" value="Thioredoxin_domain"/>
</dbReference>
<dbReference type="InterPro" id="IPR000866">
    <property type="entry name" value="AhpC/TSA"/>
</dbReference>
<dbReference type="Gene3D" id="3.40.30.10">
    <property type="entry name" value="Glutaredoxin"/>
    <property type="match status" value="1"/>
</dbReference>
<keyword evidence="3" id="KW-1015">Disulfide bond</keyword>
<keyword evidence="10" id="KW-1185">Reference proteome</keyword>
<keyword evidence="2" id="KW-0201">Cytochrome c-type biogenesis</keyword>
<evidence type="ECO:0000256" key="3">
    <source>
        <dbReference type="ARBA" id="ARBA00023157"/>
    </source>
</evidence>
<dbReference type="SUPFAM" id="SSF52833">
    <property type="entry name" value="Thioredoxin-like"/>
    <property type="match status" value="1"/>
</dbReference>
<protein>
    <submittedName>
        <fullName evidence="8">AhpC/TSA family protein</fullName>
    </submittedName>
    <submittedName>
        <fullName evidence="7">Thiol-disulfide isomerase/thioredoxin</fullName>
    </submittedName>
</protein>
<dbReference type="GO" id="GO:0016491">
    <property type="term" value="F:oxidoreductase activity"/>
    <property type="evidence" value="ECO:0007669"/>
    <property type="project" value="InterPro"/>
</dbReference>
<dbReference type="InterPro" id="IPR036249">
    <property type="entry name" value="Thioredoxin-like_sf"/>
</dbReference>
<keyword evidence="4" id="KW-0676">Redox-active center</keyword>
<accession>A0A7X5YFG2</accession>
<dbReference type="GO" id="GO:0030313">
    <property type="term" value="C:cell envelope"/>
    <property type="evidence" value="ECO:0007669"/>
    <property type="project" value="UniProtKB-SubCell"/>
</dbReference>
<dbReference type="PANTHER" id="PTHR42852:SF6">
    <property type="entry name" value="THIOL:DISULFIDE INTERCHANGE PROTEIN DSBE"/>
    <property type="match status" value="1"/>
</dbReference>
<dbReference type="GeneID" id="86891401"/>
<dbReference type="Proteomes" id="UP000576368">
    <property type="component" value="Unassembled WGS sequence"/>
</dbReference>
<sequence>MKKLFIIYFICLGCLFSCGQTDQFSIEGTVEGKQDGKVFLVGYNESPDTLGWANIQDGKFVLKGKVNESTEALLYIFNEERVYSVILLENANYKAYINVKDPTANQVTGTPSQDILSAYNAIGKEEGKEIDKIRNQYMVARQQNDKALMAKLFDQIGVINNKIFTQRKQFMASKMDTETAAFLLFKKRYNYPIMDKLQEEYNRLGKNAKTSVFAQKVATRIQEMSEFVAGRVAPDFTLSTPTGDSLSMYAVKGKIKLLDFWASWCAPCRAENPHMIKLYEKYHNKGLVILGISLDHQPDAWKKAIADDKLTWNQVMDTKNIAHELYKLKNGIPYVIILDENNVILASGLRGGDELEKKIAELLQ</sequence>
<evidence type="ECO:0000256" key="2">
    <source>
        <dbReference type="ARBA" id="ARBA00022748"/>
    </source>
</evidence>
<comment type="subcellular location">
    <subcellularLocation>
        <location evidence="1">Cell envelope</location>
    </subcellularLocation>
</comment>
<evidence type="ECO:0000313" key="8">
    <source>
        <dbReference type="EMBL" id="WOF12370.1"/>
    </source>
</evidence>
<dbReference type="EMBL" id="CP043839">
    <property type="protein sequence ID" value="WOF12370.1"/>
    <property type="molecule type" value="Genomic_DNA"/>
</dbReference>
<evidence type="ECO:0000256" key="1">
    <source>
        <dbReference type="ARBA" id="ARBA00004196"/>
    </source>
</evidence>
<reference evidence="8 10" key="1">
    <citation type="submission" date="2019-09" db="EMBL/GenBank/DDBJ databases">
        <title>Butyricimonas paravirosa DSM 105722 (=214-4 = JCM 18677 = CCUG 65563).</title>
        <authorList>
            <person name="Le Roy T."/>
            <person name="Cani P.D."/>
        </authorList>
    </citation>
    <scope>NUCLEOTIDE SEQUENCE [LARGE SCALE GENOMIC DNA]</scope>
    <source>
        <strain evidence="8 10">DSM 105722</strain>
    </source>
</reference>
<dbReference type="Pfam" id="PF00578">
    <property type="entry name" value="AhpC-TSA"/>
    <property type="match status" value="1"/>
</dbReference>
<dbReference type="GO" id="GO:0016209">
    <property type="term" value="F:antioxidant activity"/>
    <property type="evidence" value="ECO:0007669"/>
    <property type="project" value="InterPro"/>
</dbReference>
<feature type="chain" id="PRO_5030510678" evidence="5">
    <location>
        <begin position="20"/>
        <end position="364"/>
    </location>
</feature>
<dbReference type="PANTHER" id="PTHR42852">
    <property type="entry name" value="THIOL:DISULFIDE INTERCHANGE PROTEIN DSBE"/>
    <property type="match status" value="1"/>
</dbReference>
<keyword evidence="7" id="KW-0413">Isomerase</keyword>
<evidence type="ECO:0000256" key="5">
    <source>
        <dbReference type="SAM" id="SignalP"/>
    </source>
</evidence>
<keyword evidence="5" id="KW-0732">Signal</keyword>
<reference evidence="7 9" key="2">
    <citation type="submission" date="2020-03" db="EMBL/GenBank/DDBJ databases">
        <title>Genomic Encyclopedia of Type Strains, Phase IV (KMG-IV): sequencing the most valuable type-strain genomes for metagenomic binning, comparative biology and taxonomic classification.</title>
        <authorList>
            <person name="Goeker M."/>
        </authorList>
    </citation>
    <scope>NUCLEOTIDE SEQUENCE [LARGE SCALE GENOMIC DNA]</scope>
    <source>
        <strain evidence="7 9">DSM 105722</strain>
    </source>
</reference>
<dbReference type="RefSeq" id="WP_118305170.1">
    <property type="nucleotide sequence ID" value="NZ_BMPA01000014.1"/>
</dbReference>
<dbReference type="Proteomes" id="UP001302374">
    <property type="component" value="Chromosome"/>
</dbReference>
<name>A0A7X5YFG2_9BACT</name>
<organism evidence="7 9">
    <name type="scientific">Butyricimonas paravirosa</name>
    <dbReference type="NCBI Taxonomy" id="1472417"/>
    <lineage>
        <taxon>Bacteria</taxon>
        <taxon>Pseudomonadati</taxon>
        <taxon>Bacteroidota</taxon>
        <taxon>Bacteroidia</taxon>
        <taxon>Bacteroidales</taxon>
        <taxon>Odoribacteraceae</taxon>
        <taxon>Butyricimonas</taxon>
    </lineage>
</organism>
<feature type="domain" description="Thioredoxin" evidence="6">
    <location>
        <begin position="227"/>
        <end position="364"/>
    </location>
</feature>
<dbReference type="InterPro" id="IPR017937">
    <property type="entry name" value="Thioredoxin_CS"/>
</dbReference>
<gene>
    <name evidence="8" type="ORF">F1644_08885</name>
    <name evidence="7" type="ORF">GGR15_003825</name>
</gene>